<protein>
    <submittedName>
        <fullName evidence="2">Uncharacterized protein</fullName>
    </submittedName>
</protein>
<organism evidence="2 3">
    <name type="scientific">Lasius platythorax</name>
    <dbReference type="NCBI Taxonomy" id="488582"/>
    <lineage>
        <taxon>Eukaryota</taxon>
        <taxon>Metazoa</taxon>
        <taxon>Ecdysozoa</taxon>
        <taxon>Arthropoda</taxon>
        <taxon>Hexapoda</taxon>
        <taxon>Insecta</taxon>
        <taxon>Pterygota</taxon>
        <taxon>Neoptera</taxon>
        <taxon>Endopterygota</taxon>
        <taxon>Hymenoptera</taxon>
        <taxon>Apocrita</taxon>
        <taxon>Aculeata</taxon>
        <taxon>Formicoidea</taxon>
        <taxon>Formicidae</taxon>
        <taxon>Formicinae</taxon>
        <taxon>Lasius</taxon>
        <taxon>Lasius</taxon>
    </lineage>
</organism>
<keyword evidence="3" id="KW-1185">Reference proteome</keyword>
<sequence length="234" mass="26978">MTREKVPTIFERFQILMEDEMGPGKLITYGIASAGLFVALYRIRPFARFKKPSDVPSHFVQSRIPLQGTVMRVEPSHGSLLMVNHQPLLPFLHFNDKSYLPVKISGVDVTGNGISWLQCVVSGKYITFIPVVKEKEYLECIVAMSQKDQGSLKIGEELIKLGLGTIREPWLKLKDKPILAYKKSLTSAQKWAVRRRNGYWHFIKQPTILWKMQMFIIDKMKTLLPTYIVRRLDL</sequence>
<dbReference type="InterPro" id="IPR042421">
    <property type="entry name" value="C3orf33-like"/>
</dbReference>
<feature type="transmembrane region" description="Helical" evidence="1">
    <location>
        <begin position="26"/>
        <end position="43"/>
    </location>
</feature>
<dbReference type="GO" id="GO:0005615">
    <property type="term" value="C:extracellular space"/>
    <property type="evidence" value="ECO:0007669"/>
    <property type="project" value="TreeGrafter"/>
</dbReference>
<evidence type="ECO:0000313" key="3">
    <source>
        <dbReference type="Proteomes" id="UP001497644"/>
    </source>
</evidence>
<proteinExistence type="predicted"/>
<keyword evidence="1" id="KW-0472">Membrane</keyword>
<keyword evidence="1" id="KW-1133">Transmembrane helix</keyword>
<dbReference type="PANTHER" id="PTHR28434">
    <property type="entry name" value="PROTEIN C3ORF33"/>
    <property type="match status" value="1"/>
</dbReference>
<dbReference type="AlphaFoldDB" id="A0AAV2N8D9"/>
<dbReference type="EMBL" id="OZ034833">
    <property type="protein sequence ID" value="CAL1675405.1"/>
    <property type="molecule type" value="Genomic_DNA"/>
</dbReference>
<keyword evidence="1" id="KW-0812">Transmembrane</keyword>
<accession>A0AAV2N8D9</accession>
<evidence type="ECO:0000313" key="2">
    <source>
        <dbReference type="EMBL" id="CAL1675405.1"/>
    </source>
</evidence>
<name>A0AAV2N8D9_9HYME</name>
<reference evidence="2" key="1">
    <citation type="submission" date="2024-04" db="EMBL/GenBank/DDBJ databases">
        <authorList>
            <consortium name="Molecular Ecology Group"/>
        </authorList>
    </citation>
    <scope>NUCLEOTIDE SEQUENCE</scope>
</reference>
<gene>
    <name evidence="2" type="ORF">LPLAT_LOCUS1825</name>
</gene>
<dbReference type="Proteomes" id="UP001497644">
    <property type="component" value="Chromosome 10"/>
</dbReference>
<dbReference type="PANTHER" id="PTHR28434:SF1">
    <property type="entry name" value="PROTEIN C3ORF33"/>
    <property type="match status" value="1"/>
</dbReference>
<evidence type="ECO:0000256" key="1">
    <source>
        <dbReference type="SAM" id="Phobius"/>
    </source>
</evidence>